<organism evidence="1 2">
    <name type="scientific">Aspergillus phoenicis ATCC 13157</name>
    <dbReference type="NCBI Taxonomy" id="1353007"/>
    <lineage>
        <taxon>Eukaryota</taxon>
        <taxon>Fungi</taxon>
        <taxon>Dikarya</taxon>
        <taxon>Ascomycota</taxon>
        <taxon>Pezizomycotina</taxon>
        <taxon>Eurotiomycetes</taxon>
        <taxon>Eurotiomycetidae</taxon>
        <taxon>Eurotiales</taxon>
        <taxon>Aspergillaceae</taxon>
        <taxon>Aspergillus</taxon>
    </lineage>
</organism>
<sequence>MEYCHLPSAIFDPLPAACAMLSRCDRTGVWLPHRVEPDAQLITGPRLGNTKPKESLYHRLGHETNSGHHHHLCISILLVDRDALGLTGGDLLVQYWAMCFHLPDTGAPLAPACPGIDPVVTPSITARLGALDAAISFAWSMGHEAIFLHPGAN</sequence>
<name>A0A370PBK4_ASPPH</name>
<reference evidence="1 2" key="1">
    <citation type="submission" date="2018-07" db="EMBL/GenBank/DDBJ databases">
        <title>Section-level genome sequencing of Aspergillus section Nigri to investigate inter- and intra-species variation.</title>
        <authorList>
            <consortium name="DOE Joint Genome Institute"/>
            <person name="Vesth T.C."/>
            <person name="Nybo J.L."/>
            <person name="Theobald S."/>
            <person name="Frisvad J.C."/>
            <person name="Larsen T.O."/>
            <person name="Nielsen K.F."/>
            <person name="Hoof J.B."/>
            <person name="Brandl J."/>
            <person name="Salamov A."/>
            <person name="Riley R."/>
            <person name="Gladden J.M."/>
            <person name="Phatale P."/>
            <person name="Nielsen M.T."/>
            <person name="Lyhne E.K."/>
            <person name="Kogle M.E."/>
            <person name="Strasser K."/>
            <person name="McDonnell E."/>
            <person name="Barry K."/>
            <person name="Clum A."/>
            <person name="Chen C."/>
            <person name="Nolan M."/>
            <person name="Sandor L."/>
            <person name="Kuo A."/>
            <person name="Lipzen A."/>
            <person name="Hainaut M."/>
            <person name="Drula E."/>
            <person name="Tsang A."/>
            <person name="Magnuson J.K."/>
            <person name="Henrissat B."/>
            <person name="Wiebenga A."/>
            <person name="Simmons B.A."/>
            <person name="Makela M.R."/>
            <person name="De vries R.P."/>
            <person name="Grigoriev I.V."/>
            <person name="Mortensen U.H."/>
            <person name="Baker S.E."/>
            <person name="Andersen M.R."/>
        </authorList>
    </citation>
    <scope>NUCLEOTIDE SEQUENCE [LARGE SCALE GENOMIC DNA]</scope>
    <source>
        <strain evidence="1 2">ATCC 13157</strain>
    </source>
</reference>
<accession>A0A370PBK4</accession>
<gene>
    <name evidence="1" type="ORF">M752DRAFT_296038</name>
</gene>
<protein>
    <submittedName>
        <fullName evidence="1">Uncharacterized protein</fullName>
    </submittedName>
</protein>
<keyword evidence="2" id="KW-1185">Reference proteome</keyword>
<evidence type="ECO:0000313" key="1">
    <source>
        <dbReference type="EMBL" id="RDK39575.1"/>
    </source>
</evidence>
<evidence type="ECO:0000313" key="2">
    <source>
        <dbReference type="Proteomes" id="UP000254937"/>
    </source>
</evidence>
<dbReference type="EMBL" id="KZ851860">
    <property type="protein sequence ID" value="RDK39575.1"/>
    <property type="molecule type" value="Genomic_DNA"/>
</dbReference>
<dbReference type="Proteomes" id="UP000254937">
    <property type="component" value="Unassembled WGS sequence"/>
</dbReference>
<dbReference type="AlphaFoldDB" id="A0A370PBK4"/>
<proteinExistence type="predicted"/>